<gene>
    <name evidence="3" type="ORF">P4706_20495</name>
</gene>
<accession>A0AAW9NBM5</accession>
<dbReference type="Proteomes" id="UP001307168">
    <property type="component" value="Unassembled WGS sequence"/>
</dbReference>
<feature type="transmembrane region" description="Helical" evidence="1">
    <location>
        <begin position="424"/>
        <end position="441"/>
    </location>
</feature>
<keyword evidence="2" id="KW-0732">Signal</keyword>
<protein>
    <submittedName>
        <fullName evidence="3">Copper amine oxidase</fullName>
    </submittedName>
</protein>
<keyword evidence="1" id="KW-1133">Transmembrane helix</keyword>
<comment type="caution">
    <text evidence="3">The sequence shown here is derived from an EMBL/GenBank/DDBJ whole genome shotgun (WGS) entry which is preliminary data.</text>
</comment>
<evidence type="ECO:0000313" key="4">
    <source>
        <dbReference type="Proteomes" id="UP001307168"/>
    </source>
</evidence>
<feature type="chain" id="PRO_5043320212" evidence="2">
    <location>
        <begin position="23"/>
        <end position="451"/>
    </location>
</feature>
<evidence type="ECO:0000256" key="1">
    <source>
        <dbReference type="SAM" id="Phobius"/>
    </source>
</evidence>
<dbReference type="AlphaFoldDB" id="A0AAW9NBM5"/>
<evidence type="ECO:0000256" key="2">
    <source>
        <dbReference type="SAM" id="SignalP"/>
    </source>
</evidence>
<keyword evidence="4" id="KW-1185">Reference proteome</keyword>
<sequence length="451" mass="49107">MKFSKKLIMPVLGASLLMPTMANVGAEEMKPTAITPAADLRADLDYLLSEHFTLAVAAMTTAYEGSKDADEAFKALDQNAVDMEPAIASIYGEKGAAEFERIFREHNNYTDDFVKATKENDQAAMAEVDKEVDQFVNEFATFLSTATEGKLPESAAKEALRIHEEQVKETFEDYVEGDYEGAAKTYREGFQHMFNISKALSTSIVTQMPDKFEHTNADTPAADLRSTLNSLAAEHFALATMGMKKGFEGAKDYDYVGWSENANTADFKAAIGSVYGDEGAAQFEQIWQGDHISAQAEFVSAKIKGDTAGEQAAKDKLHKFAQEFGTFLGSATAENLPTKAAQEAVKAHEDTVIKTFEQYVASDYAGSYESYREGYKLMFGVGQALGDAIVKQNPDKFAGTAMPTDMPKTGMGGASEQTTNPLTIIWTALGSLAALMAVVVVRKRQLNNKKI</sequence>
<organism evidence="3 4">
    <name type="scientific">Peribacillus castrilensis</name>
    <dbReference type="NCBI Taxonomy" id="2897690"/>
    <lineage>
        <taxon>Bacteria</taxon>
        <taxon>Bacillati</taxon>
        <taxon>Bacillota</taxon>
        <taxon>Bacilli</taxon>
        <taxon>Bacillales</taxon>
        <taxon>Bacillaceae</taxon>
        <taxon>Peribacillus</taxon>
    </lineage>
</organism>
<keyword evidence="1" id="KW-0812">Transmembrane</keyword>
<keyword evidence="1" id="KW-0472">Membrane</keyword>
<evidence type="ECO:0000313" key="3">
    <source>
        <dbReference type="EMBL" id="MEC0275429.1"/>
    </source>
</evidence>
<feature type="signal peptide" evidence="2">
    <location>
        <begin position="1"/>
        <end position="22"/>
    </location>
</feature>
<proteinExistence type="predicted"/>
<reference evidence="3 4" key="1">
    <citation type="submission" date="2023-03" db="EMBL/GenBank/DDBJ databases">
        <title>Bacillus Genome Sequencing.</title>
        <authorList>
            <person name="Dunlap C."/>
        </authorList>
    </citation>
    <scope>NUCLEOTIDE SEQUENCE [LARGE SCALE GENOMIC DNA]</scope>
    <source>
        <strain evidence="3 4">B-41290</strain>
    </source>
</reference>
<dbReference type="EMBL" id="JARNBH010000021">
    <property type="protein sequence ID" value="MEC0275429.1"/>
    <property type="molecule type" value="Genomic_DNA"/>
</dbReference>
<name>A0AAW9NBM5_9BACI</name>
<dbReference type="RefSeq" id="WP_367407605.1">
    <property type="nucleotide sequence ID" value="NZ_JARNBH010000021.1"/>
</dbReference>